<dbReference type="Gene3D" id="3.40.109.10">
    <property type="entry name" value="NADH Oxidase"/>
    <property type="match status" value="1"/>
</dbReference>
<dbReference type="Proteomes" id="UP000824099">
    <property type="component" value="Unassembled WGS sequence"/>
</dbReference>
<dbReference type="InterPro" id="IPR033878">
    <property type="entry name" value="NfsB-like"/>
</dbReference>
<dbReference type="InterPro" id="IPR000415">
    <property type="entry name" value="Nitroreductase-like"/>
</dbReference>
<dbReference type="PANTHER" id="PTHR43673">
    <property type="entry name" value="NAD(P)H NITROREDUCTASE YDGI-RELATED"/>
    <property type="match status" value="1"/>
</dbReference>
<comment type="caution">
    <text evidence="5">The sequence shown here is derived from an EMBL/GenBank/DDBJ whole genome shotgun (WGS) entry which is preliminary data.</text>
</comment>
<gene>
    <name evidence="5" type="ORF">IAB06_00370</name>
</gene>
<evidence type="ECO:0000256" key="3">
    <source>
        <dbReference type="ARBA" id="ARBA00023002"/>
    </source>
</evidence>
<reference evidence="5" key="2">
    <citation type="journal article" date="2021" name="PeerJ">
        <title>Extensive microbial diversity within the chicken gut microbiome revealed by metagenomics and culture.</title>
        <authorList>
            <person name="Gilroy R."/>
            <person name="Ravi A."/>
            <person name="Getino M."/>
            <person name="Pursley I."/>
            <person name="Horton D.L."/>
            <person name="Alikhan N.F."/>
            <person name="Baker D."/>
            <person name="Gharbi K."/>
            <person name="Hall N."/>
            <person name="Watson M."/>
            <person name="Adriaenssens E.M."/>
            <person name="Foster-Nyarko E."/>
            <person name="Jarju S."/>
            <person name="Secka A."/>
            <person name="Antonio M."/>
            <person name="Oren A."/>
            <person name="Chaudhuri R.R."/>
            <person name="La Ragione R."/>
            <person name="Hildebrand F."/>
            <person name="Pallen M.J."/>
        </authorList>
    </citation>
    <scope>NUCLEOTIDE SEQUENCE</scope>
    <source>
        <strain evidence="5">CHK160-1198</strain>
    </source>
</reference>
<organism evidence="5 6">
    <name type="scientific">Candidatus Avacidaminococcus intestinavium</name>
    <dbReference type="NCBI Taxonomy" id="2840684"/>
    <lineage>
        <taxon>Bacteria</taxon>
        <taxon>Bacillati</taxon>
        <taxon>Bacillota</taxon>
        <taxon>Negativicutes</taxon>
        <taxon>Acidaminococcales</taxon>
        <taxon>Acidaminococcaceae</taxon>
        <taxon>Acidaminococcaceae incertae sedis</taxon>
        <taxon>Candidatus Avacidaminococcus</taxon>
    </lineage>
</organism>
<dbReference type="GO" id="GO:0016491">
    <property type="term" value="F:oxidoreductase activity"/>
    <property type="evidence" value="ECO:0007669"/>
    <property type="project" value="UniProtKB-KW"/>
</dbReference>
<comment type="similarity">
    <text evidence="1">Belongs to the nitroreductase family.</text>
</comment>
<protein>
    <submittedName>
        <fullName evidence="5">NAD(P)H-dependent oxidoreductase</fullName>
    </submittedName>
</protein>
<evidence type="ECO:0000256" key="2">
    <source>
        <dbReference type="ARBA" id="ARBA00022857"/>
    </source>
</evidence>
<evidence type="ECO:0000313" key="6">
    <source>
        <dbReference type="Proteomes" id="UP000824099"/>
    </source>
</evidence>
<name>A0A9D1SK59_9FIRM</name>
<dbReference type="EMBL" id="DVNI01000004">
    <property type="protein sequence ID" value="HIU63484.1"/>
    <property type="molecule type" value="Genomic_DNA"/>
</dbReference>
<dbReference type="CDD" id="cd02149">
    <property type="entry name" value="NfsB-like"/>
    <property type="match status" value="1"/>
</dbReference>
<evidence type="ECO:0000313" key="5">
    <source>
        <dbReference type="EMBL" id="HIU63484.1"/>
    </source>
</evidence>
<keyword evidence="3" id="KW-0560">Oxidoreductase</keyword>
<dbReference type="InterPro" id="IPR029479">
    <property type="entry name" value="Nitroreductase"/>
</dbReference>
<keyword evidence="2" id="KW-0521">NADP</keyword>
<evidence type="ECO:0000256" key="1">
    <source>
        <dbReference type="ARBA" id="ARBA00007118"/>
    </source>
</evidence>
<reference evidence="5" key="1">
    <citation type="submission" date="2020-10" db="EMBL/GenBank/DDBJ databases">
        <authorList>
            <person name="Gilroy R."/>
        </authorList>
    </citation>
    <scope>NUCLEOTIDE SEQUENCE</scope>
    <source>
        <strain evidence="5">CHK160-1198</strain>
    </source>
</reference>
<evidence type="ECO:0000259" key="4">
    <source>
        <dbReference type="Pfam" id="PF00881"/>
    </source>
</evidence>
<sequence length="222" mass="25211">MDNKRNILLDTLSFRYACKKFDPNKLISDEDFKSILTAGQLAPTSFGFEPWHALVIQDPKLREKLYPFVWGGQAGLSGASHFVILLARKKTDLLATSDYITHMMEEIQKLPPDITKYKRNIFKKFQEEDFNIMETDRAAFDWSCKQTYIVLANMLTAAAFLGIDSCPIEGFSTVAVNKTLIDEGLLDPTHFSVAVMAAFGYRDEIPKHTKTRQALTDLVTFK</sequence>
<dbReference type="AlphaFoldDB" id="A0A9D1SK59"/>
<proteinExistence type="inferred from homology"/>
<dbReference type="SUPFAM" id="SSF55469">
    <property type="entry name" value="FMN-dependent nitroreductase-like"/>
    <property type="match status" value="1"/>
</dbReference>
<accession>A0A9D1SK59</accession>
<dbReference type="Pfam" id="PF00881">
    <property type="entry name" value="Nitroreductase"/>
    <property type="match status" value="1"/>
</dbReference>
<feature type="domain" description="Nitroreductase" evidence="4">
    <location>
        <begin position="14"/>
        <end position="180"/>
    </location>
</feature>